<gene>
    <name evidence="13" type="ORF">BUALT_Bualt09G0128200</name>
</gene>
<comment type="subcellular location">
    <subcellularLocation>
        <location evidence="1">Cell membrane</location>
        <topology evidence="1">Single-pass membrane protein</topology>
    </subcellularLocation>
</comment>
<dbReference type="Pfam" id="PF13855">
    <property type="entry name" value="LRR_8"/>
    <property type="match status" value="2"/>
</dbReference>
<dbReference type="InterPro" id="IPR001611">
    <property type="entry name" value="Leu-rich_rpt"/>
</dbReference>
<dbReference type="Proteomes" id="UP000826271">
    <property type="component" value="Unassembled WGS sequence"/>
</dbReference>
<dbReference type="GO" id="GO:0051707">
    <property type="term" value="P:response to other organism"/>
    <property type="evidence" value="ECO:0007669"/>
    <property type="project" value="UniProtKB-ARBA"/>
</dbReference>
<evidence type="ECO:0000256" key="8">
    <source>
        <dbReference type="ARBA" id="ARBA00022989"/>
    </source>
</evidence>
<keyword evidence="9 11" id="KW-0472">Membrane</keyword>
<organism evidence="13 14">
    <name type="scientific">Buddleja alternifolia</name>
    <dbReference type="NCBI Taxonomy" id="168488"/>
    <lineage>
        <taxon>Eukaryota</taxon>
        <taxon>Viridiplantae</taxon>
        <taxon>Streptophyta</taxon>
        <taxon>Embryophyta</taxon>
        <taxon>Tracheophyta</taxon>
        <taxon>Spermatophyta</taxon>
        <taxon>Magnoliopsida</taxon>
        <taxon>eudicotyledons</taxon>
        <taxon>Gunneridae</taxon>
        <taxon>Pentapetalae</taxon>
        <taxon>asterids</taxon>
        <taxon>lamiids</taxon>
        <taxon>Lamiales</taxon>
        <taxon>Scrophulariaceae</taxon>
        <taxon>Buddlejeae</taxon>
        <taxon>Buddleja</taxon>
    </lineage>
</organism>
<evidence type="ECO:0000313" key="13">
    <source>
        <dbReference type="EMBL" id="KAG8377055.1"/>
    </source>
</evidence>
<dbReference type="InterPro" id="IPR013210">
    <property type="entry name" value="LRR_N_plant-typ"/>
</dbReference>
<dbReference type="PANTHER" id="PTHR48065">
    <property type="entry name" value="OS10G0469600 PROTEIN"/>
    <property type="match status" value="1"/>
</dbReference>
<keyword evidence="5 11" id="KW-0812">Transmembrane</keyword>
<feature type="transmembrane region" description="Helical" evidence="11">
    <location>
        <begin position="992"/>
        <end position="1013"/>
    </location>
</feature>
<evidence type="ECO:0000313" key="14">
    <source>
        <dbReference type="Proteomes" id="UP000826271"/>
    </source>
</evidence>
<dbReference type="Pfam" id="PF08263">
    <property type="entry name" value="LRRNT_2"/>
    <property type="match status" value="1"/>
</dbReference>
<dbReference type="InterPro" id="IPR032675">
    <property type="entry name" value="LRR_dom_sf"/>
</dbReference>
<protein>
    <recommendedName>
        <fullName evidence="12">Leucine-rich repeat-containing N-terminal plant-type domain-containing protein</fullName>
    </recommendedName>
</protein>
<dbReference type="InterPro" id="IPR003591">
    <property type="entry name" value="Leu-rich_rpt_typical-subtyp"/>
</dbReference>
<dbReference type="SMART" id="SM00369">
    <property type="entry name" value="LRR_TYP"/>
    <property type="match status" value="11"/>
</dbReference>
<reference evidence="13" key="1">
    <citation type="submission" date="2019-10" db="EMBL/GenBank/DDBJ databases">
        <authorList>
            <person name="Zhang R."/>
            <person name="Pan Y."/>
            <person name="Wang J."/>
            <person name="Ma R."/>
            <person name="Yu S."/>
        </authorList>
    </citation>
    <scope>NUCLEOTIDE SEQUENCE</scope>
    <source>
        <strain evidence="13">LA-IB0</strain>
        <tissue evidence="13">Leaf</tissue>
    </source>
</reference>
<dbReference type="EMBL" id="WHWC01000009">
    <property type="protein sequence ID" value="KAG8377055.1"/>
    <property type="molecule type" value="Genomic_DNA"/>
</dbReference>
<evidence type="ECO:0000256" key="4">
    <source>
        <dbReference type="ARBA" id="ARBA00022614"/>
    </source>
</evidence>
<comment type="caution">
    <text evidence="13">The sequence shown here is derived from an EMBL/GenBank/DDBJ whole genome shotgun (WGS) entry which is preliminary data.</text>
</comment>
<comment type="similarity">
    <text evidence="2">Belongs to the RLP family.</text>
</comment>
<evidence type="ECO:0000256" key="2">
    <source>
        <dbReference type="ARBA" id="ARBA00009592"/>
    </source>
</evidence>
<dbReference type="PROSITE" id="PS51450">
    <property type="entry name" value="LRR"/>
    <property type="match status" value="1"/>
</dbReference>
<dbReference type="FunFam" id="3.80.10.10:FF:000111">
    <property type="entry name" value="LRR receptor-like serine/threonine-protein kinase ERECTA"/>
    <property type="match status" value="1"/>
</dbReference>
<keyword evidence="10" id="KW-0325">Glycoprotein</keyword>
<evidence type="ECO:0000256" key="10">
    <source>
        <dbReference type="ARBA" id="ARBA00023180"/>
    </source>
</evidence>
<dbReference type="GO" id="GO:0005886">
    <property type="term" value="C:plasma membrane"/>
    <property type="evidence" value="ECO:0007669"/>
    <property type="project" value="UniProtKB-SubCell"/>
</dbReference>
<feature type="domain" description="Leucine-rich repeat-containing N-terminal plant-type" evidence="12">
    <location>
        <begin position="31"/>
        <end position="72"/>
    </location>
</feature>
<dbReference type="Gene3D" id="3.80.10.10">
    <property type="entry name" value="Ribonuclease Inhibitor"/>
    <property type="match status" value="6"/>
</dbReference>
<evidence type="ECO:0000256" key="6">
    <source>
        <dbReference type="ARBA" id="ARBA00022729"/>
    </source>
</evidence>
<keyword evidence="7" id="KW-0677">Repeat</keyword>
<keyword evidence="14" id="KW-1185">Reference proteome</keyword>
<evidence type="ECO:0000256" key="1">
    <source>
        <dbReference type="ARBA" id="ARBA00004162"/>
    </source>
</evidence>
<accession>A0AAV6XD02</accession>
<dbReference type="GO" id="GO:0006952">
    <property type="term" value="P:defense response"/>
    <property type="evidence" value="ECO:0007669"/>
    <property type="project" value="UniProtKB-ARBA"/>
</dbReference>
<dbReference type="FunFam" id="3.80.10.10:FF:000095">
    <property type="entry name" value="LRR receptor-like serine/threonine-protein kinase GSO1"/>
    <property type="match status" value="2"/>
</dbReference>
<dbReference type="AlphaFoldDB" id="A0AAV6XD02"/>
<dbReference type="PRINTS" id="PR00019">
    <property type="entry name" value="LEURICHRPT"/>
</dbReference>
<keyword evidence="6" id="KW-0732">Signal</keyword>
<evidence type="ECO:0000256" key="7">
    <source>
        <dbReference type="ARBA" id="ARBA00022737"/>
    </source>
</evidence>
<proteinExistence type="inferred from homology"/>
<keyword evidence="8 11" id="KW-1133">Transmembrane helix</keyword>
<dbReference type="PANTHER" id="PTHR48065:SF5">
    <property type="entry name" value="RECEPTOR-LIKE PROTEIN CF-9 HOMOLOG"/>
    <property type="match status" value="1"/>
</dbReference>
<dbReference type="SMART" id="SM00365">
    <property type="entry name" value="LRR_SD22"/>
    <property type="match status" value="4"/>
</dbReference>
<dbReference type="SUPFAM" id="SSF52058">
    <property type="entry name" value="L domain-like"/>
    <property type="match status" value="3"/>
</dbReference>
<evidence type="ECO:0000259" key="12">
    <source>
        <dbReference type="Pfam" id="PF08263"/>
    </source>
</evidence>
<evidence type="ECO:0000256" key="11">
    <source>
        <dbReference type="SAM" id="Phobius"/>
    </source>
</evidence>
<evidence type="ECO:0000256" key="9">
    <source>
        <dbReference type="ARBA" id="ARBA00023136"/>
    </source>
</evidence>
<sequence>MQNEYVIPWVFLDVSYLLVGISYTAMLEELADQKQLLLELRNNLTYDSSLSTKLVQWNESIDCCQWLGVKCDSNGRASSLDLSSESISGGINDPTSTLFRLVFLRSLNLARNSLNSVQFPSGFGKLTDLSYLNLSSSGFSGQIPLDLSNLTRLVVLDLSSRRSSLYLENPGLGRLIHSFTRLRELYLDRVNISAEGYDWCNAISSSLPNLRILSLSNSHLTGPLNSSLVKLQFLSTIRLDRNSFSSPFPEFFADFPNLRVLTMSFCDLSGVAPGKLFQIPSLQTIDLNNNNLGGSFLEFPSNGSLQSISLHSTQFSGNLPESIGSLRMLSKIDLRGCNFSGPIPRSIQNLSQLAFLDLSVNQFNGSVPSFALLRNVTTINLGHNNLTGQIPNSLWEGLESLNFLDLSENSLEGEIPTSLFVLPSLKVLYISSNRFSGSIRELTTSFLSPLEDLDFKTNNLGGPIPRFLFEIHNLSSLSLASNKFNGSVGLNDFQKLTNLVTLDLSYNNLSVHVSENVSISLLFPRLETLMLASCKMQKLPLLSNQSSLLILDLSDNKLSGEIPNWMWNGVLRFLNLSNNQFTHLQEPYDFSSLDYLDLHSNMISGQIPVPPPLAVLVDYSNNNFSSSLPADIGNSLTTAFFFYIANNKIIGTIPPSLCNASLLQVLDLSNNSLHGRIPSCLLQTPLTVLNLRRNNLSGDIPNTFQPDCDLETLDLSWNDLRGGVPESVGRCTWIRVLNLGNNELSGNFPCWIKNLTEMQVLALRANKFHGNISCLGESYNSSRLQIIDLGSNNFNGVLPANLFRNIKGMVVDKDDELDYLYSDSIGSAPYYQDSVTVTVKGLVFDLRKILTIFTSLDFSNNHFQGIIPETIGELKSLYVLNFSHNALSGRIPASLGNLHSLESLDLSFNNLGSRIPEPLANLTFLSFLNLSYNNLVGRIPRDNQMHTFEVSSFFGNEGLCGVPLNKSCEDVNTGASPQQKSDEDEESLDGEIFVSAALGFVVGLGFIFGPLLLSERWRRCYNENIVNKFLSLVLHQQGHQLITKRKMKKARGIN</sequence>
<keyword evidence="3" id="KW-1003">Cell membrane</keyword>
<evidence type="ECO:0000256" key="5">
    <source>
        <dbReference type="ARBA" id="ARBA00022692"/>
    </source>
</evidence>
<name>A0AAV6XD02_9LAMI</name>
<evidence type="ECO:0000256" key="3">
    <source>
        <dbReference type="ARBA" id="ARBA00022475"/>
    </source>
</evidence>
<dbReference type="Pfam" id="PF00560">
    <property type="entry name" value="LRR_1"/>
    <property type="match status" value="8"/>
</dbReference>
<keyword evidence="4" id="KW-0433">Leucine-rich repeat</keyword>